<sequence>MKITVPLPINITGENTGLYEPYRFYEVNRQQVKKLKNVFVGNSGFCLNGKGLIKECHHKHPHQYGDYQSEAAHYYYDVSDHPENLVTLDDDNTYLVIHHPWYNYYHWVCESLFRLWMVRHQLDKLILVLPARYKHADFIMGSLEPFQIKNIYFIPDGKSILVKNLCLPQIKPVCDSYNARHLKQVSSFYRNYASSKPEIQAGKIEKLYVSRHFANRRKVINEADILPVLEKHGFIIFYPEHFSFLQQVAIFANVKYLVGEHGSGITNLLFMQKGTSVLELHKSKINDFDHPSPLFWYMAHALDINYYHQVCQTSGREDYFEGDYIIDADLLERNLTLMLNKI</sequence>
<name>A0A5B8UTF5_9SPHI</name>
<dbReference type="AlphaFoldDB" id="A0A5B8UTF5"/>
<keyword evidence="6" id="KW-1185">Reference proteome</keyword>
<evidence type="ECO:0000313" key="6">
    <source>
        <dbReference type="Proteomes" id="UP000321479"/>
    </source>
</evidence>
<dbReference type="PANTHER" id="PTHR20961">
    <property type="entry name" value="GLYCOSYLTRANSFERASE"/>
    <property type="match status" value="1"/>
</dbReference>
<accession>A0A5B8UTF5</accession>
<dbReference type="Pfam" id="PF04577">
    <property type="entry name" value="Glyco_transf_61"/>
    <property type="match status" value="1"/>
</dbReference>
<evidence type="ECO:0000313" key="5">
    <source>
        <dbReference type="EMBL" id="QEC61671.1"/>
    </source>
</evidence>
<evidence type="ECO:0000259" key="4">
    <source>
        <dbReference type="Pfam" id="PF04577"/>
    </source>
</evidence>
<dbReference type="KEGG" id="mgin:FRZ54_03425"/>
<dbReference type="OrthoDB" id="1156086at2"/>
<protein>
    <submittedName>
        <fullName evidence="5">Glycosyltransferase family 61 protein</fullName>
    </submittedName>
</protein>
<keyword evidence="3" id="KW-0325">Glycoprotein</keyword>
<dbReference type="RefSeq" id="WP_147030248.1">
    <property type="nucleotide sequence ID" value="NZ_CP042436.1"/>
</dbReference>
<dbReference type="InterPro" id="IPR049625">
    <property type="entry name" value="Glyco_transf_61_cat"/>
</dbReference>
<evidence type="ECO:0000256" key="2">
    <source>
        <dbReference type="ARBA" id="ARBA00022679"/>
    </source>
</evidence>
<dbReference type="Proteomes" id="UP000321479">
    <property type="component" value="Chromosome"/>
</dbReference>
<proteinExistence type="predicted"/>
<keyword evidence="2 5" id="KW-0808">Transferase</keyword>
<keyword evidence="1" id="KW-0328">Glycosyltransferase</keyword>
<gene>
    <name evidence="5" type="ORF">FRZ54_03425</name>
</gene>
<organism evidence="5 6">
    <name type="scientific">Mucilaginibacter ginsenosidivorans</name>
    <dbReference type="NCBI Taxonomy" id="398053"/>
    <lineage>
        <taxon>Bacteria</taxon>
        <taxon>Pseudomonadati</taxon>
        <taxon>Bacteroidota</taxon>
        <taxon>Sphingobacteriia</taxon>
        <taxon>Sphingobacteriales</taxon>
        <taxon>Sphingobacteriaceae</taxon>
        <taxon>Mucilaginibacter</taxon>
    </lineage>
</organism>
<reference evidence="5 6" key="1">
    <citation type="journal article" date="2017" name="Curr. Microbiol.">
        <title>Mucilaginibacter ginsenosidivorans sp. nov., Isolated from Soil of Ginseng Field.</title>
        <authorList>
            <person name="Kim M.M."/>
            <person name="Siddiqi M.Z."/>
            <person name="Im W.T."/>
        </authorList>
    </citation>
    <scope>NUCLEOTIDE SEQUENCE [LARGE SCALE GENOMIC DNA]</scope>
    <source>
        <strain evidence="5 6">Gsoil 3017</strain>
    </source>
</reference>
<dbReference type="InterPro" id="IPR007657">
    <property type="entry name" value="Glycosyltransferase_61"/>
</dbReference>
<feature type="domain" description="Glycosyltransferase 61 catalytic" evidence="4">
    <location>
        <begin position="104"/>
        <end position="278"/>
    </location>
</feature>
<dbReference type="EMBL" id="CP042436">
    <property type="protein sequence ID" value="QEC61671.1"/>
    <property type="molecule type" value="Genomic_DNA"/>
</dbReference>
<dbReference type="GO" id="GO:0016757">
    <property type="term" value="F:glycosyltransferase activity"/>
    <property type="evidence" value="ECO:0007669"/>
    <property type="project" value="UniProtKB-KW"/>
</dbReference>
<evidence type="ECO:0000256" key="3">
    <source>
        <dbReference type="ARBA" id="ARBA00023180"/>
    </source>
</evidence>
<evidence type="ECO:0000256" key="1">
    <source>
        <dbReference type="ARBA" id="ARBA00022676"/>
    </source>
</evidence>